<dbReference type="EMBL" id="HBUE01215827">
    <property type="protein sequence ID" value="CAG6536902.1"/>
    <property type="molecule type" value="Transcribed_RNA"/>
</dbReference>
<comment type="caution">
    <text evidence="8">Lacks conserved residue(s) required for the propagation of feature annotation.</text>
</comment>
<keyword evidence="6 8" id="KW-0675">Receptor</keyword>
<evidence type="ECO:0000256" key="8">
    <source>
        <dbReference type="RuleBase" id="RU363108"/>
    </source>
</evidence>
<reference evidence="9" key="1">
    <citation type="submission" date="2021-05" db="EMBL/GenBank/DDBJ databases">
        <authorList>
            <person name="Alioto T."/>
            <person name="Alioto T."/>
            <person name="Gomez Garrido J."/>
        </authorList>
    </citation>
    <scope>NUCLEOTIDE SEQUENCE</scope>
</reference>
<evidence type="ECO:0000256" key="6">
    <source>
        <dbReference type="ARBA" id="ARBA00023170"/>
    </source>
</evidence>
<organism evidence="9">
    <name type="scientific">Culex pipiens</name>
    <name type="common">House mosquito</name>
    <dbReference type="NCBI Taxonomy" id="7175"/>
    <lineage>
        <taxon>Eukaryota</taxon>
        <taxon>Metazoa</taxon>
        <taxon>Ecdysozoa</taxon>
        <taxon>Arthropoda</taxon>
        <taxon>Hexapoda</taxon>
        <taxon>Insecta</taxon>
        <taxon>Pterygota</taxon>
        <taxon>Neoptera</taxon>
        <taxon>Endopterygota</taxon>
        <taxon>Diptera</taxon>
        <taxon>Nematocera</taxon>
        <taxon>Culicoidea</taxon>
        <taxon>Culicidae</taxon>
        <taxon>Culicinae</taxon>
        <taxon>Culicini</taxon>
        <taxon>Culex</taxon>
        <taxon>Culex</taxon>
    </lineage>
</organism>
<comment type="similarity">
    <text evidence="8">Belongs to the insect chemoreceptor superfamily. Gustatory receptor (GR) family.</text>
</comment>
<feature type="transmembrane region" description="Helical" evidence="8">
    <location>
        <begin position="183"/>
        <end position="205"/>
    </location>
</feature>
<accession>A0A8D8KDC8</accession>
<evidence type="ECO:0000256" key="3">
    <source>
        <dbReference type="ARBA" id="ARBA00022692"/>
    </source>
</evidence>
<feature type="transmembrane region" description="Helical" evidence="8">
    <location>
        <begin position="57"/>
        <end position="77"/>
    </location>
</feature>
<dbReference type="AlphaFoldDB" id="A0A8D8KDC8"/>
<feature type="transmembrane region" description="Helical" evidence="8">
    <location>
        <begin position="293"/>
        <end position="315"/>
    </location>
</feature>
<name>A0A8D8KDC8_CULPI</name>
<evidence type="ECO:0000256" key="7">
    <source>
        <dbReference type="ARBA" id="ARBA00023224"/>
    </source>
</evidence>
<keyword evidence="2 8" id="KW-1003">Cell membrane</keyword>
<sequence length="392" mass="44779">MTGTLRSIPLIWKFPKRNIFECMILHYLFLKVNGYACFSISGELESGKTRTTAVDRAWFLVCLAVVVTLWTINITVVERPVDVSPLLSIGSRLMWFTCYLTVLFGIVWNFLYRDKVWSLYVNVFKVDQQLLALGANMYYTEMYLAMIGFSLVSFVFMGVLNIGHVLDVGFELWEFSTFLYSNASLMMLVTIYSIAGSLVWLRLWALNSVMERDIQACGNPKIIQVKGKDFVQTVRQYMQIYDQLCDLTETVNFCYSMQVMITVAGSFVYLLFFAFGVILFIKENNSVFDFSTASLVWSVFYIMSILLVVAVGSTVRHLGRNTAKLIDRAIDSSTDAEIIEMLSLFLMQLGHRSPTLTCGLFPFDWSLVYSILATSTTYLIILVQFENSRSNE</sequence>
<feature type="transmembrane region" description="Helical" evidence="8">
    <location>
        <begin position="143"/>
        <end position="163"/>
    </location>
</feature>
<dbReference type="EMBL" id="HBUE01115812">
    <property type="protein sequence ID" value="CAG6490489.1"/>
    <property type="molecule type" value="Transcribed_RNA"/>
</dbReference>
<evidence type="ECO:0000256" key="5">
    <source>
        <dbReference type="ARBA" id="ARBA00023136"/>
    </source>
</evidence>
<dbReference type="GO" id="GO:0007635">
    <property type="term" value="P:chemosensory behavior"/>
    <property type="evidence" value="ECO:0007669"/>
    <property type="project" value="TreeGrafter"/>
</dbReference>
<dbReference type="PANTHER" id="PTHR21143">
    <property type="entry name" value="INVERTEBRATE GUSTATORY RECEPTOR"/>
    <property type="match status" value="1"/>
</dbReference>
<comment type="subcellular location">
    <subcellularLocation>
        <location evidence="1 8">Cell membrane</location>
        <topology evidence="1 8">Multi-pass membrane protein</topology>
    </subcellularLocation>
</comment>
<dbReference type="EMBL" id="HBUE01322393">
    <property type="protein sequence ID" value="CAG6588904.1"/>
    <property type="molecule type" value="Transcribed_RNA"/>
</dbReference>
<dbReference type="GO" id="GO:0008049">
    <property type="term" value="P:male courtship behavior"/>
    <property type="evidence" value="ECO:0007669"/>
    <property type="project" value="TreeGrafter"/>
</dbReference>
<comment type="function">
    <text evidence="8">Gustatory receptor which mediates acceptance or avoidance behavior, depending on its substrates.</text>
</comment>
<feature type="transmembrane region" description="Helical" evidence="8">
    <location>
        <begin position="89"/>
        <end position="111"/>
    </location>
</feature>
<keyword evidence="3 8" id="KW-0812">Transmembrane</keyword>
<dbReference type="GO" id="GO:0043025">
    <property type="term" value="C:neuronal cell body"/>
    <property type="evidence" value="ECO:0007669"/>
    <property type="project" value="TreeGrafter"/>
</dbReference>
<evidence type="ECO:0000313" key="9">
    <source>
        <dbReference type="EMBL" id="CAG6588904.1"/>
    </source>
</evidence>
<feature type="transmembrane region" description="Helical" evidence="8">
    <location>
        <begin position="259"/>
        <end position="281"/>
    </location>
</feature>
<keyword evidence="4 8" id="KW-1133">Transmembrane helix</keyword>
<dbReference type="GO" id="GO:0030425">
    <property type="term" value="C:dendrite"/>
    <property type="evidence" value="ECO:0007669"/>
    <property type="project" value="TreeGrafter"/>
</dbReference>
<dbReference type="GO" id="GO:0030424">
    <property type="term" value="C:axon"/>
    <property type="evidence" value="ECO:0007669"/>
    <property type="project" value="TreeGrafter"/>
</dbReference>
<proteinExistence type="inferred from homology"/>
<keyword evidence="7 8" id="KW-0807">Transducer</keyword>
<evidence type="ECO:0000256" key="4">
    <source>
        <dbReference type="ARBA" id="ARBA00022989"/>
    </source>
</evidence>
<keyword evidence="5 8" id="KW-0472">Membrane</keyword>
<dbReference type="GO" id="GO:0050909">
    <property type="term" value="P:sensory perception of taste"/>
    <property type="evidence" value="ECO:0007669"/>
    <property type="project" value="InterPro"/>
</dbReference>
<protein>
    <recommendedName>
        <fullName evidence="8">Gustatory receptor</fullName>
    </recommendedName>
</protein>
<dbReference type="Pfam" id="PF08395">
    <property type="entry name" value="7tm_7"/>
    <property type="match status" value="1"/>
</dbReference>
<dbReference type="InterPro" id="IPR013604">
    <property type="entry name" value="7TM_chemorcpt"/>
</dbReference>
<evidence type="ECO:0000256" key="2">
    <source>
        <dbReference type="ARBA" id="ARBA00022475"/>
    </source>
</evidence>
<dbReference type="GO" id="GO:0005886">
    <property type="term" value="C:plasma membrane"/>
    <property type="evidence" value="ECO:0007669"/>
    <property type="project" value="UniProtKB-SubCell"/>
</dbReference>
<dbReference type="GO" id="GO:0007165">
    <property type="term" value="P:signal transduction"/>
    <property type="evidence" value="ECO:0007669"/>
    <property type="project" value="UniProtKB-KW"/>
</dbReference>
<dbReference type="PANTHER" id="PTHR21143:SF104">
    <property type="entry name" value="GUSTATORY RECEPTOR 8A-RELATED"/>
    <property type="match status" value="1"/>
</dbReference>
<evidence type="ECO:0000256" key="1">
    <source>
        <dbReference type="ARBA" id="ARBA00004651"/>
    </source>
</evidence>